<feature type="region of interest" description="Disordered" evidence="1">
    <location>
        <begin position="1"/>
        <end position="38"/>
    </location>
</feature>
<reference evidence="2" key="1">
    <citation type="journal article" date="2020" name="New Phytol.">
        <title>Comparative genomics reveals dynamic genome evolution in host specialist ectomycorrhizal fungi.</title>
        <authorList>
            <person name="Lofgren L.A."/>
            <person name="Nguyen N.H."/>
            <person name="Vilgalys R."/>
            <person name="Ruytinx J."/>
            <person name="Liao H.L."/>
            <person name="Branco S."/>
            <person name="Kuo A."/>
            <person name="LaButti K."/>
            <person name="Lipzen A."/>
            <person name="Andreopoulos W."/>
            <person name="Pangilinan J."/>
            <person name="Riley R."/>
            <person name="Hundley H."/>
            <person name="Na H."/>
            <person name="Barry K."/>
            <person name="Grigoriev I.V."/>
            <person name="Stajich J.E."/>
            <person name="Kennedy P.G."/>
        </authorList>
    </citation>
    <scope>NUCLEOTIDE SEQUENCE</scope>
    <source>
        <strain evidence="2">S12</strain>
    </source>
</reference>
<dbReference type="Proteomes" id="UP000719766">
    <property type="component" value="Unassembled WGS sequence"/>
</dbReference>
<dbReference type="GeneID" id="64601567"/>
<organism evidence="2 3">
    <name type="scientific">Suillus plorans</name>
    <dbReference type="NCBI Taxonomy" id="116603"/>
    <lineage>
        <taxon>Eukaryota</taxon>
        <taxon>Fungi</taxon>
        <taxon>Dikarya</taxon>
        <taxon>Basidiomycota</taxon>
        <taxon>Agaricomycotina</taxon>
        <taxon>Agaricomycetes</taxon>
        <taxon>Agaricomycetidae</taxon>
        <taxon>Boletales</taxon>
        <taxon>Suillineae</taxon>
        <taxon>Suillaceae</taxon>
        <taxon>Suillus</taxon>
    </lineage>
</organism>
<dbReference type="EMBL" id="JABBWE010000110">
    <property type="protein sequence ID" value="KAG1785460.1"/>
    <property type="molecule type" value="Genomic_DNA"/>
</dbReference>
<evidence type="ECO:0000313" key="2">
    <source>
        <dbReference type="EMBL" id="KAG1785460.1"/>
    </source>
</evidence>
<proteinExistence type="predicted"/>
<dbReference type="Gene3D" id="1.10.472.10">
    <property type="entry name" value="Cyclin-like"/>
    <property type="match status" value="1"/>
</dbReference>
<dbReference type="OrthoDB" id="286814at2759"/>
<keyword evidence="3" id="KW-1185">Reference proteome</keyword>
<dbReference type="RefSeq" id="XP_041152943.1">
    <property type="nucleotide sequence ID" value="XM_041307803.1"/>
</dbReference>
<name>A0A9P7D9R9_9AGAM</name>
<dbReference type="AlphaFoldDB" id="A0A9P7D9R9"/>
<gene>
    <name evidence="2" type="ORF">HD556DRAFT_1450681</name>
</gene>
<sequence>MEDAEASSPPEVLPHNRALPSPPRPQPRPSTRRARPRVGFASSPYLRVVLMSSPYDRPYVVVQFEQNEFVSRDPTDEMDEEVTNATFRLIVLGFMLANKWLDDHTVSNKTWHTICKLSV</sequence>
<protein>
    <submittedName>
        <fullName evidence="2">Uncharacterized protein</fullName>
    </submittedName>
</protein>
<evidence type="ECO:0000256" key="1">
    <source>
        <dbReference type="SAM" id="MobiDB-lite"/>
    </source>
</evidence>
<comment type="caution">
    <text evidence="2">The sequence shown here is derived from an EMBL/GenBank/DDBJ whole genome shotgun (WGS) entry which is preliminary data.</text>
</comment>
<accession>A0A9P7D9R9</accession>
<evidence type="ECO:0000313" key="3">
    <source>
        <dbReference type="Proteomes" id="UP000719766"/>
    </source>
</evidence>